<dbReference type="Gene3D" id="2.60.120.260">
    <property type="entry name" value="Galactose-binding domain-like"/>
    <property type="match status" value="1"/>
</dbReference>
<dbReference type="GO" id="GO:0008061">
    <property type="term" value="F:chitin binding"/>
    <property type="evidence" value="ECO:0007669"/>
    <property type="project" value="UniProtKB-KW"/>
</dbReference>
<dbReference type="InterPro" id="IPR001223">
    <property type="entry name" value="Glyco_hydro18_cat"/>
</dbReference>
<evidence type="ECO:0000259" key="11">
    <source>
        <dbReference type="PROSITE" id="PS51910"/>
    </source>
</evidence>
<dbReference type="AlphaFoldDB" id="A0A941EWF2"/>
<dbReference type="InterPro" id="IPR008979">
    <property type="entry name" value="Galactose-bd-like_sf"/>
</dbReference>
<keyword evidence="8" id="KW-0326">Glycosidase</keyword>
<comment type="caution">
    <text evidence="12">The sequence shown here is derived from an EMBL/GenBank/DDBJ whole genome shotgun (WGS) entry which is preliminary data.</text>
</comment>
<dbReference type="PANTHER" id="PTHR42976">
    <property type="entry name" value="BIFUNCTIONAL CHITINASE/LYSOZYME-RELATED"/>
    <property type="match status" value="1"/>
</dbReference>
<dbReference type="GO" id="GO:0000272">
    <property type="term" value="P:polysaccharide catabolic process"/>
    <property type="evidence" value="ECO:0007669"/>
    <property type="project" value="UniProtKB-KW"/>
</dbReference>
<keyword evidence="6" id="KW-0146">Chitin degradation</keyword>
<comment type="catalytic activity">
    <reaction evidence="1">
        <text>Random endo-hydrolysis of N-acetyl-beta-D-glucosaminide (1-&gt;4)-beta-linkages in chitin and chitodextrins.</text>
        <dbReference type="EC" id="3.2.1.14"/>
    </reaction>
</comment>
<reference evidence="12" key="1">
    <citation type="submission" date="2021-04" db="EMBL/GenBank/DDBJ databases">
        <title>Genome based classification of Actinospica acidithermotolerans sp. nov., an actinobacterium isolated from an Indonesian hot spring.</title>
        <authorList>
            <person name="Kusuma A.B."/>
            <person name="Putra K.E."/>
            <person name="Nafisah S."/>
            <person name="Loh J."/>
            <person name="Nouioui I."/>
            <person name="Goodfellow M."/>
        </authorList>
    </citation>
    <scope>NUCLEOTIDE SEQUENCE</scope>
    <source>
        <strain evidence="12">CSCA 57</strain>
    </source>
</reference>
<keyword evidence="7" id="KW-0119">Carbohydrate metabolism</keyword>
<sequence length="595" mass="60095">MLRPRTPRALTAACAAAFLAATSAGLVALGAGSASAATTNTPLPAHVFAPYWEAYSGDDPLAESQASGDKYLTAAFLQTATKGSCTAYWNGDSSQPISTSTWGSDFATIQADGGNVIPSFGGYTADDTGTDIADSCTSVSSIAAVYESVITTYNVSRIDLDVEDNSLTNTAGITRRNQAVAQVESWAAANNRTIQFSYTMPTTTSGLASSGLAVLQNAVAEGATVSVANIMTFDYYDGATHEMANDTETAAAGLYSQLQTLYPSYSSTQLWGMIGITEMVGIDDYGAAETFTTADASTVLNWAESKGINTLSFWALERDNGGCVGTAGSDSCSGISQSTWFFSNAFAPFTSGSGTTSSNGFSVSLSASSGSVAAGSSTTATVKTAVTSGSAQSVALTASGAPSGVTVSFSPSSVTAGSSSTVTFATTSATAAGTYPITVTGTAASGTQSATYTLTVTSTGGGGTTGSGSLVNGNFETGTASPWTCQSGDSVQSTTVHGGKYALKVVPTSSVTGECDQAVTLAANTKYTLTGWVEGNYAFIGVSGGASTDTWSSSSSWNQLTLSFTTGSSGAVTVYIHGWYGQGTVYADDFTLTAG</sequence>
<name>A0A941EWF2_9ACTN</name>
<dbReference type="PROSITE" id="PS51910">
    <property type="entry name" value="GH18_2"/>
    <property type="match status" value="1"/>
</dbReference>
<keyword evidence="3" id="KW-0147">Chitin-binding</keyword>
<gene>
    <name evidence="12" type="ORF">KDL01_37790</name>
</gene>
<dbReference type="GO" id="GO:0008843">
    <property type="term" value="F:endochitinase activity"/>
    <property type="evidence" value="ECO:0007669"/>
    <property type="project" value="UniProtKB-EC"/>
</dbReference>
<dbReference type="CDD" id="cd06543">
    <property type="entry name" value="GH18_PF-ChiA-like"/>
    <property type="match status" value="1"/>
</dbReference>
<dbReference type="InterPro" id="IPR052750">
    <property type="entry name" value="GH18_Chitinase"/>
</dbReference>
<accession>A0A941EWF2</accession>
<dbReference type="Gene3D" id="3.20.20.80">
    <property type="entry name" value="Glycosidases"/>
    <property type="match status" value="1"/>
</dbReference>
<evidence type="ECO:0000256" key="3">
    <source>
        <dbReference type="ARBA" id="ARBA00022669"/>
    </source>
</evidence>
<dbReference type="InterPro" id="IPR017853">
    <property type="entry name" value="GH"/>
</dbReference>
<evidence type="ECO:0000256" key="1">
    <source>
        <dbReference type="ARBA" id="ARBA00000822"/>
    </source>
</evidence>
<evidence type="ECO:0000256" key="4">
    <source>
        <dbReference type="ARBA" id="ARBA00022729"/>
    </source>
</evidence>
<dbReference type="RefSeq" id="WP_212533523.1">
    <property type="nucleotide sequence ID" value="NZ_JAGSOG010000374.1"/>
</dbReference>
<dbReference type="EC" id="3.2.1.14" evidence="2"/>
<evidence type="ECO:0000256" key="8">
    <source>
        <dbReference type="ARBA" id="ARBA00023295"/>
    </source>
</evidence>
<evidence type="ECO:0000256" key="2">
    <source>
        <dbReference type="ARBA" id="ARBA00012729"/>
    </source>
</evidence>
<dbReference type="Proteomes" id="UP000675781">
    <property type="component" value="Unassembled WGS sequence"/>
</dbReference>
<feature type="chain" id="PRO_5037394450" description="chitinase" evidence="10">
    <location>
        <begin position="37"/>
        <end position="595"/>
    </location>
</feature>
<dbReference type="SUPFAM" id="SSF51445">
    <property type="entry name" value="(Trans)glycosidases"/>
    <property type="match status" value="1"/>
</dbReference>
<proteinExistence type="predicted"/>
<dbReference type="EMBL" id="JAGSOG010000374">
    <property type="protein sequence ID" value="MBR7839080.1"/>
    <property type="molecule type" value="Genomic_DNA"/>
</dbReference>
<evidence type="ECO:0000313" key="12">
    <source>
        <dbReference type="EMBL" id="MBR7839080.1"/>
    </source>
</evidence>
<keyword evidence="4 10" id="KW-0732">Signal</keyword>
<feature type="domain" description="GH18" evidence="11">
    <location>
        <begin position="46"/>
        <end position="335"/>
    </location>
</feature>
<protein>
    <recommendedName>
        <fullName evidence="2">chitinase</fullName>
        <ecNumber evidence="2">3.2.1.14</ecNumber>
    </recommendedName>
</protein>
<feature type="signal peptide" evidence="10">
    <location>
        <begin position="1"/>
        <end position="36"/>
    </location>
</feature>
<keyword evidence="9" id="KW-0624">Polysaccharide degradation</keyword>
<organism evidence="12 13">
    <name type="scientific">Actinospica durhamensis</name>
    <dbReference type="NCBI Taxonomy" id="1508375"/>
    <lineage>
        <taxon>Bacteria</taxon>
        <taxon>Bacillati</taxon>
        <taxon>Actinomycetota</taxon>
        <taxon>Actinomycetes</taxon>
        <taxon>Catenulisporales</taxon>
        <taxon>Actinospicaceae</taxon>
        <taxon>Actinospica</taxon>
    </lineage>
</organism>
<dbReference type="FunFam" id="3.20.20.80:FF:000118">
    <property type="entry name" value="Probable bifunctional chitinase/lysozyme"/>
    <property type="match status" value="1"/>
</dbReference>
<dbReference type="SUPFAM" id="SSF49785">
    <property type="entry name" value="Galactose-binding domain-like"/>
    <property type="match status" value="1"/>
</dbReference>
<evidence type="ECO:0000256" key="7">
    <source>
        <dbReference type="ARBA" id="ARBA00023277"/>
    </source>
</evidence>
<evidence type="ECO:0000313" key="13">
    <source>
        <dbReference type="Proteomes" id="UP000675781"/>
    </source>
</evidence>
<dbReference type="GO" id="GO:0006032">
    <property type="term" value="P:chitin catabolic process"/>
    <property type="evidence" value="ECO:0007669"/>
    <property type="project" value="UniProtKB-KW"/>
</dbReference>
<dbReference type="PANTHER" id="PTHR42976:SF1">
    <property type="entry name" value="GH18 DOMAIN-CONTAINING PROTEIN-RELATED"/>
    <property type="match status" value="1"/>
</dbReference>
<evidence type="ECO:0000256" key="5">
    <source>
        <dbReference type="ARBA" id="ARBA00022801"/>
    </source>
</evidence>
<evidence type="ECO:0000256" key="9">
    <source>
        <dbReference type="ARBA" id="ARBA00023326"/>
    </source>
</evidence>
<keyword evidence="5" id="KW-0378">Hydrolase</keyword>
<evidence type="ECO:0000256" key="6">
    <source>
        <dbReference type="ARBA" id="ARBA00023024"/>
    </source>
</evidence>
<evidence type="ECO:0000256" key="10">
    <source>
        <dbReference type="SAM" id="SignalP"/>
    </source>
</evidence>
<keyword evidence="13" id="KW-1185">Reference proteome</keyword>